<dbReference type="EMBL" id="CP043930">
    <property type="protein sequence ID" value="QGQ23545.1"/>
    <property type="molecule type" value="Genomic_DNA"/>
</dbReference>
<reference evidence="5 6" key="1">
    <citation type="submission" date="2019-09" db="EMBL/GenBank/DDBJ databases">
        <title>Gimesia benthica sp. nov., a novel bacterium isolated from deep-sea water of the Northwest Indian Ocean.</title>
        <authorList>
            <person name="Dai X."/>
        </authorList>
    </citation>
    <scope>NUCLEOTIDE SEQUENCE [LARGE SCALE GENOMIC DNA]</scope>
    <source>
        <strain evidence="5 6">E7</strain>
    </source>
</reference>
<keyword evidence="3" id="KW-0238">DNA-binding</keyword>
<dbReference type="AlphaFoldDB" id="A0A6I6ADT4"/>
<dbReference type="SUPFAM" id="SSF46785">
    <property type="entry name" value="Winged helix' DNA-binding domain"/>
    <property type="match status" value="1"/>
</dbReference>
<organism evidence="5 6">
    <name type="scientific">Gimesia benthica</name>
    <dbReference type="NCBI Taxonomy" id="2608982"/>
    <lineage>
        <taxon>Bacteria</taxon>
        <taxon>Pseudomonadati</taxon>
        <taxon>Planctomycetota</taxon>
        <taxon>Planctomycetia</taxon>
        <taxon>Planctomycetales</taxon>
        <taxon>Planctomycetaceae</taxon>
        <taxon>Gimesia</taxon>
    </lineage>
</organism>
<keyword evidence="4" id="KW-0804">Transcription</keyword>
<accession>A0A6I6ADT4</accession>
<sequence length="189" mass="21300">MTDFPSLLPSHPLLMYVRQPVEKPHRKNHSTGNFLLDLSSTICSITLVDFVVDLIEEHSVKLGGRQLAIMRVLWDRGEATVMDVQESLDLERPLAYSTVATVLSRMEQKGLVRHRAQGRVFYYQPAITEDGIGTSLVDELVDRIFGGSPSALVSHLLESDQVDPDELDRIKRLVSQHEQARPKKKGDRS</sequence>
<dbReference type="Gene3D" id="1.10.4040.10">
    <property type="entry name" value="Penicillinase repressor domain"/>
    <property type="match status" value="1"/>
</dbReference>
<dbReference type="KEGG" id="gim:F1728_13040"/>
<evidence type="ECO:0000256" key="4">
    <source>
        <dbReference type="ARBA" id="ARBA00023163"/>
    </source>
</evidence>
<dbReference type="InterPro" id="IPR005650">
    <property type="entry name" value="BlaI_family"/>
</dbReference>
<dbReference type="Gene3D" id="1.10.10.10">
    <property type="entry name" value="Winged helix-like DNA-binding domain superfamily/Winged helix DNA-binding domain"/>
    <property type="match status" value="1"/>
</dbReference>
<evidence type="ECO:0000256" key="1">
    <source>
        <dbReference type="ARBA" id="ARBA00011046"/>
    </source>
</evidence>
<evidence type="ECO:0000256" key="2">
    <source>
        <dbReference type="ARBA" id="ARBA00023015"/>
    </source>
</evidence>
<proteinExistence type="inferred from homology"/>
<keyword evidence="6" id="KW-1185">Reference proteome</keyword>
<dbReference type="Proteomes" id="UP000427281">
    <property type="component" value="Chromosome"/>
</dbReference>
<dbReference type="GO" id="GO:0003677">
    <property type="term" value="F:DNA binding"/>
    <property type="evidence" value="ECO:0007669"/>
    <property type="project" value="UniProtKB-KW"/>
</dbReference>
<dbReference type="Pfam" id="PF03965">
    <property type="entry name" value="Penicillinase_R"/>
    <property type="match status" value="1"/>
</dbReference>
<evidence type="ECO:0000256" key="3">
    <source>
        <dbReference type="ARBA" id="ARBA00023125"/>
    </source>
</evidence>
<evidence type="ECO:0000313" key="5">
    <source>
        <dbReference type="EMBL" id="QGQ23545.1"/>
    </source>
</evidence>
<dbReference type="InterPro" id="IPR036390">
    <property type="entry name" value="WH_DNA-bd_sf"/>
</dbReference>
<keyword evidence="2" id="KW-0805">Transcription regulation</keyword>
<evidence type="ECO:0000313" key="6">
    <source>
        <dbReference type="Proteomes" id="UP000427281"/>
    </source>
</evidence>
<dbReference type="InterPro" id="IPR011991">
    <property type="entry name" value="ArsR-like_HTH"/>
</dbReference>
<name>A0A6I6ADT4_9PLAN</name>
<protein>
    <submittedName>
        <fullName evidence="5">BlaI/MecI/CopY family transcriptional regulator</fullName>
    </submittedName>
</protein>
<dbReference type="GO" id="GO:0045892">
    <property type="term" value="P:negative regulation of DNA-templated transcription"/>
    <property type="evidence" value="ECO:0007669"/>
    <property type="project" value="InterPro"/>
</dbReference>
<dbReference type="CDD" id="cd00090">
    <property type="entry name" value="HTH_ARSR"/>
    <property type="match status" value="1"/>
</dbReference>
<dbReference type="InterPro" id="IPR036388">
    <property type="entry name" value="WH-like_DNA-bd_sf"/>
</dbReference>
<gene>
    <name evidence="5" type="ORF">F1728_13040</name>
</gene>
<comment type="similarity">
    <text evidence="1">Belongs to the BlaI transcriptional regulatory family.</text>
</comment>